<organism evidence="2 3">
    <name type="scientific">Phytophthora cactorum</name>
    <dbReference type="NCBI Taxonomy" id="29920"/>
    <lineage>
        <taxon>Eukaryota</taxon>
        <taxon>Sar</taxon>
        <taxon>Stramenopiles</taxon>
        <taxon>Oomycota</taxon>
        <taxon>Peronosporomycetes</taxon>
        <taxon>Peronosporales</taxon>
        <taxon>Peronosporaceae</taxon>
        <taxon>Phytophthora</taxon>
    </lineage>
</organism>
<evidence type="ECO:0000313" key="1">
    <source>
        <dbReference type="EMBL" id="KAG2946588.1"/>
    </source>
</evidence>
<name>A0A329SRI0_9STRA</name>
<evidence type="ECO:0000313" key="2">
    <source>
        <dbReference type="EMBL" id="RAW39417.1"/>
    </source>
</evidence>
<dbReference type="EMBL" id="MJFZ01000067">
    <property type="protein sequence ID" value="RAW39417.1"/>
    <property type="molecule type" value="Genomic_DNA"/>
</dbReference>
<protein>
    <submittedName>
        <fullName evidence="2">Uncharacterized protein</fullName>
    </submittedName>
</protein>
<comment type="caution">
    <text evidence="2">The sequence shown here is derived from an EMBL/GenBank/DDBJ whole genome shotgun (WGS) entry which is preliminary data.</text>
</comment>
<keyword evidence="3" id="KW-1185">Reference proteome</keyword>
<reference evidence="1" key="2">
    <citation type="submission" date="2018-10" db="EMBL/GenBank/DDBJ databases">
        <title>Effector identification in a new, highly contiguous assembly of the strawberry crown rot pathogen Phytophthora cactorum.</title>
        <authorList>
            <person name="Armitage A.D."/>
            <person name="Nellist C.F."/>
            <person name="Bates H."/>
            <person name="Vickerstaff R.J."/>
            <person name="Harrison R.J."/>
        </authorList>
    </citation>
    <scope>NUCLEOTIDE SEQUENCE</scope>
    <source>
        <strain evidence="1">4040</strain>
    </source>
</reference>
<reference evidence="2 3" key="1">
    <citation type="submission" date="2018-01" db="EMBL/GenBank/DDBJ databases">
        <title>Draft genome of the strawberry crown rot pathogen Phytophthora cactorum.</title>
        <authorList>
            <person name="Armitage A.D."/>
            <person name="Lysoe E."/>
            <person name="Nellist C.F."/>
            <person name="Harrison R.J."/>
            <person name="Brurberg M.B."/>
        </authorList>
    </citation>
    <scope>NUCLEOTIDE SEQUENCE [LARGE SCALE GENOMIC DNA]</scope>
    <source>
        <strain evidence="2 3">10300</strain>
    </source>
</reference>
<dbReference type="Proteomes" id="UP000736787">
    <property type="component" value="Unassembled WGS sequence"/>
</dbReference>
<dbReference type="OrthoDB" id="10470635at2759"/>
<sequence length="55" mass="5940">MFRVVLHVGVPVLCTTMDEDILDLRIPWGIISHSQSIPHGVLTAISGTSLALKSN</sequence>
<evidence type="ECO:0000313" key="3">
    <source>
        <dbReference type="Proteomes" id="UP000251314"/>
    </source>
</evidence>
<proteinExistence type="predicted"/>
<dbReference type="AlphaFoldDB" id="A0A329SRI0"/>
<gene>
    <name evidence="2" type="ORF">PC110_g4367</name>
    <name evidence="1" type="ORF">PC117_g7503</name>
</gene>
<dbReference type="VEuPathDB" id="FungiDB:PC110_g4367"/>
<dbReference type="EMBL" id="RCMK01000154">
    <property type="protein sequence ID" value="KAG2946588.1"/>
    <property type="molecule type" value="Genomic_DNA"/>
</dbReference>
<accession>A0A329SRI0</accession>
<dbReference type="Proteomes" id="UP000251314">
    <property type="component" value="Unassembled WGS sequence"/>
</dbReference>